<evidence type="ECO:0000313" key="4">
    <source>
        <dbReference type="EMBL" id="OFW60407.1"/>
    </source>
</evidence>
<dbReference type="InterPro" id="IPR004136">
    <property type="entry name" value="NMO"/>
</dbReference>
<protein>
    <submittedName>
        <fullName evidence="4">Uncharacterized protein</fullName>
    </submittedName>
</protein>
<reference evidence="4 5" key="1">
    <citation type="journal article" date="2016" name="Nat. Commun.">
        <title>Thousands of microbial genomes shed light on interconnected biogeochemical processes in an aquifer system.</title>
        <authorList>
            <person name="Anantharaman K."/>
            <person name="Brown C.T."/>
            <person name="Hug L.A."/>
            <person name="Sharon I."/>
            <person name="Castelle C.J."/>
            <person name="Probst A.J."/>
            <person name="Thomas B.C."/>
            <person name="Singh A."/>
            <person name="Wilkins M.J."/>
            <person name="Karaoz U."/>
            <person name="Brodie E.L."/>
            <person name="Williams K.H."/>
            <person name="Hubbard S.S."/>
            <person name="Banfield J.F."/>
        </authorList>
    </citation>
    <scope>NUCLEOTIDE SEQUENCE [LARGE SCALE GENOMIC DNA]</scope>
</reference>
<dbReference type="Gene3D" id="3.20.20.70">
    <property type="entry name" value="Aldolase class I"/>
    <property type="match status" value="1"/>
</dbReference>
<dbReference type="Pfam" id="PF03060">
    <property type="entry name" value="NMO"/>
    <property type="match status" value="1"/>
</dbReference>
<dbReference type="STRING" id="1797197.A2Y75_01815"/>
<dbReference type="PANTHER" id="PTHR32332:SF20">
    <property type="entry name" value="2-NITROPROPANE DIOXYGENASE-LIKE PROTEIN"/>
    <property type="match status" value="1"/>
</dbReference>
<dbReference type="Proteomes" id="UP000177876">
    <property type="component" value="Unassembled WGS sequence"/>
</dbReference>
<proteinExistence type="predicted"/>
<gene>
    <name evidence="4" type="ORF">A2Y75_01815</name>
</gene>
<dbReference type="CDD" id="cd04730">
    <property type="entry name" value="NPD_like"/>
    <property type="match status" value="1"/>
</dbReference>
<dbReference type="SUPFAM" id="SSF51412">
    <property type="entry name" value="Inosine monophosphate dehydrogenase (IMPDH)"/>
    <property type="match status" value="1"/>
</dbReference>
<dbReference type="PANTHER" id="PTHR32332">
    <property type="entry name" value="2-NITROPROPANE DIOXYGENASE"/>
    <property type="match status" value="1"/>
</dbReference>
<dbReference type="InterPro" id="IPR013785">
    <property type="entry name" value="Aldolase_TIM"/>
</dbReference>
<dbReference type="AlphaFoldDB" id="A0A1F2WU99"/>
<keyword evidence="2" id="KW-0288">FMN</keyword>
<evidence type="ECO:0000313" key="5">
    <source>
        <dbReference type="Proteomes" id="UP000177876"/>
    </source>
</evidence>
<evidence type="ECO:0000256" key="2">
    <source>
        <dbReference type="ARBA" id="ARBA00022643"/>
    </source>
</evidence>
<accession>A0A1F2WU99</accession>
<dbReference type="GO" id="GO:0018580">
    <property type="term" value="F:nitronate monooxygenase activity"/>
    <property type="evidence" value="ECO:0007669"/>
    <property type="project" value="InterPro"/>
</dbReference>
<name>A0A1F2WU99_9ACTN</name>
<evidence type="ECO:0000256" key="3">
    <source>
        <dbReference type="ARBA" id="ARBA00023002"/>
    </source>
</evidence>
<sequence length="316" mass="33020">MKSRVPERLGISFPILQGGMIWISDAALAAAVSEAGGLGMIGAGGMSIEEIRKEVTRAKSISTRTFGVNIPLLRADAGEAVEAAIRAGADVIATSAGNPKAYTAIARDLGAKVIHVVSNVRMAEKAEEAGVDVIVAEGYEAGGHNGFDELTTMVLVPQIVDAVNTPVIAAGGIGDARGMAAAFCLGAEGVQLGTRFIASVESPAHPRYKELILSAGDRATVITGRSFGPVRVLKNKLADMILQAEREGLQPEEVQEMIGAGRSVKACLEGNLDEGSFMSGQIAGMIHDLKSAREIVKELMEGCEEIFSYLKEGELG</sequence>
<evidence type="ECO:0000256" key="1">
    <source>
        <dbReference type="ARBA" id="ARBA00022630"/>
    </source>
</evidence>
<keyword evidence="1" id="KW-0285">Flavoprotein</keyword>
<keyword evidence="3" id="KW-0560">Oxidoreductase</keyword>
<dbReference type="EMBL" id="MELK01000003">
    <property type="protein sequence ID" value="OFW60407.1"/>
    <property type="molecule type" value="Genomic_DNA"/>
</dbReference>
<comment type="caution">
    <text evidence="4">The sequence shown here is derived from an EMBL/GenBank/DDBJ whole genome shotgun (WGS) entry which is preliminary data.</text>
</comment>
<organism evidence="4 5">
    <name type="scientific">Candidatus Solincola sediminis</name>
    <dbReference type="NCBI Taxonomy" id="1797199"/>
    <lineage>
        <taxon>Bacteria</taxon>
        <taxon>Bacillati</taxon>
        <taxon>Actinomycetota</taxon>
        <taxon>Candidatus Geothermincolia</taxon>
        <taxon>Candidatus Geothermincolales</taxon>
        <taxon>Candidatus Geothermincolaceae</taxon>
        <taxon>Candidatus Solincola</taxon>
    </lineage>
</organism>